<dbReference type="OrthoDB" id="6613063at2759"/>
<dbReference type="EMBL" id="LN679225">
    <property type="protein sequence ID" value="CEL53455.1"/>
    <property type="molecule type" value="Genomic_DNA"/>
</dbReference>
<keyword evidence="4" id="KW-1185">Reference proteome</keyword>
<dbReference type="InterPro" id="IPR004242">
    <property type="entry name" value="Transposase_21"/>
</dbReference>
<gene>
    <name evidence="3" type="ORF">RSOLAG1IB_11387</name>
</gene>
<evidence type="ECO:0008006" key="5">
    <source>
        <dbReference type="Google" id="ProtNLM"/>
    </source>
</evidence>
<keyword evidence="2" id="KW-1133">Transmembrane helix</keyword>
<name>A0A0B7F7B5_THACB</name>
<keyword evidence="2" id="KW-0812">Transmembrane</keyword>
<proteinExistence type="predicted"/>
<reference evidence="3 4" key="1">
    <citation type="submission" date="2014-11" db="EMBL/GenBank/DDBJ databases">
        <authorList>
            <person name="Wibberg Daniel"/>
        </authorList>
    </citation>
    <scope>NUCLEOTIDE SEQUENCE [LARGE SCALE GENOMIC DNA]</scope>
    <source>
        <strain evidence="3">Rhizoctonia solani AG1-IB 7/3/14</strain>
    </source>
</reference>
<sequence length="635" mass="72903">MDLDAESDLDNNSDSIDLGVELKDNHDNIPPPVEVELAEFEDFIEQNSGAVNNLEIPNLSFDEPPLLHKLICKNPPVNIQTWTSPPIDDPGSDSDKQLGPGYPEINGPDCDPEYIERDNVPRVNPDDKPALTEDEMRQALEFEYGEMLDNKFNKMYCRLLSDHNCRTLQFLAARICAHFSRSVWDDLRFGACEQLELPSEFVAFRWLRILSKLETCVYDCCINSCICYLGQYQELDACPFCQEPQRNGRGKPRQVFRYTPLIPQLRGLFQNAQMAEKLCYRARAEAQYSPDVIFDVFDSNNYQRLWKTRVRPEHGYCFFDNPEDIALGLSTDGFTLFKRRRRGLSCAWPIILINYNLDPSVRTHLENVICVGVIPSPKQPKDINSFFIPLLDELLKLQQGICMHGVPPGAKDISYEFVLHAFVIIIFGGILAILKLMMIKGHNAFSPCRTCYIEGKLCQLKRTSVYYIPLTTPRKQHRWPHKDLPIQTHEQFLQQYAQLRNGNTQAEHDEIAQYYGINGEPLFTQLHSIDLPSSFPYDIMHLFFENLVPNMVKHWIGEFKGIDQGKGTYRISKAAWTMIGVLTAQATRTIPSAFVGTLPDIAQDQGLYKAEAYSFWIQYLAPILLKNTLPQKYYK</sequence>
<feature type="region of interest" description="Disordered" evidence="1">
    <location>
        <begin position="81"/>
        <end position="129"/>
    </location>
</feature>
<dbReference type="Pfam" id="PF02992">
    <property type="entry name" value="Transposase_21"/>
    <property type="match status" value="1"/>
</dbReference>
<evidence type="ECO:0000313" key="4">
    <source>
        <dbReference type="Proteomes" id="UP000059188"/>
    </source>
</evidence>
<feature type="transmembrane region" description="Helical" evidence="2">
    <location>
        <begin position="417"/>
        <end position="437"/>
    </location>
</feature>
<evidence type="ECO:0000256" key="1">
    <source>
        <dbReference type="SAM" id="MobiDB-lite"/>
    </source>
</evidence>
<organism evidence="3 4">
    <name type="scientific">Thanatephorus cucumeris (strain AG1-IB / isolate 7/3/14)</name>
    <name type="common">Lettuce bottom rot fungus</name>
    <name type="synonym">Rhizoctonia solani</name>
    <dbReference type="NCBI Taxonomy" id="1108050"/>
    <lineage>
        <taxon>Eukaryota</taxon>
        <taxon>Fungi</taxon>
        <taxon>Dikarya</taxon>
        <taxon>Basidiomycota</taxon>
        <taxon>Agaricomycotina</taxon>
        <taxon>Agaricomycetes</taxon>
        <taxon>Cantharellales</taxon>
        <taxon>Ceratobasidiaceae</taxon>
        <taxon>Rhizoctonia</taxon>
        <taxon>Rhizoctonia solani AG-1</taxon>
    </lineage>
</organism>
<evidence type="ECO:0000313" key="3">
    <source>
        <dbReference type="EMBL" id="CEL53455.1"/>
    </source>
</evidence>
<keyword evidence="2" id="KW-0472">Membrane</keyword>
<accession>A0A0B7F7B5</accession>
<dbReference type="Proteomes" id="UP000059188">
    <property type="component" value="Unassembled WGS sequence"/>
</dbReference>
<protein>
    <recommendedName>
        <fullName evidence="5">Transposase family Tnp2 protein</fullName>
    </recommendedName>
</protein>
<evidence type="ECO:0000256" key="2">
    <source>
        <dbReference type="SAM" id="Phobius"/>
    </source>
</evidence>
<dbReference type="AlphaFoldDB" id="A0A0B7F7B5"/>
<feature type="compositionally biased region" description="Basic and acidic residues" evidence="1">
    <location>
        <begin position="114"/>
        <end position="129"/>
    </location>
</feature>